<dbReference type="GO" id="GO:0000139">
    <property type="term" value="C:Golgi membrane"/>
    <property type="evidence" value="ECO:0007669"/>
    <property type="project" value="TreeGrafter"/>
</dbReference>
<proteinExistence type="predicted"/>
<sequence length="125" mass="15051">MHEFTAEWVKNCYECVCSRRGIRCCDIYAKRLELHTHLILGAQPIRHLLYPGGARALHHRRVHRVFMYYHTLANTRAYQQSRRARVWFPMFSFFERNVRGPVPNEYCWPFDKQCHENADWLSPPS</sequence>
<dbReference type="GO" id="GO:0033188">
    <property type="term" value="F:sphingomyelin synthase activity"/>
    <property type="evidence" value="ECO:0007669"/>
    <property type="project" value="TreeGrafter"/>
</dbReference>
<dbReference type="GO" id="GO:0046513">
    <property type="term" value="P:ceramide biosynthetic process"/>
    <property type="evidence" value="ECO:0007669"/>
    <property type="project" value="TreeGrafter"/>
</dbReference>
<dbReference type="PANTHER" id="PTHR21290:SF25">
    <property type="entry name" value="SPHINGOMYELIN SYNTHASE-RELATED PROTEIN 1"/>
    <property type="match status" value="1"/>
</dbReference>
<dbReference type="GO" id="GO:0047493">
    <property type="term" value="F:ceramide cholinephosphotransferase activity"/>
    <property type="evidence" value="ECO:0007669"/>
    <property type="project" value="TreeGrafter"/>
</dbReference>
<reference evidence="1" key="1">
    <citation type="journal article" date="2023" name="Science">
        <title>Genome structures resolve the early diversification of teleost fishes.</title>
        <authorList>
            <person name="Parey E."/>
            <person name="Louis A."/>
            <person name="Montfort J."/>
            <person name="Bouchez O."/>
            <person name="Roques C."/>
            <person name="Iampietro C."/>
            <person name="Lluch J."/>
            <person name="Castinel A."/>
            <person name="Donnadieu C."/>
            <person name="Desvignes T."/>
            <person name="Floi Bucao C."/>
            <person name="Jouanno E."/>
            <person name="Wen M."/>
            <person name="Mejri S."/>
            <person name="Dirks R."/>
            <person name="Jansen H."/>
            <person name="Henkel C."/>
            <person name="Chen W.J."/>
            <person name="Zahm M."/>
            <person name="Cabau C."/>
            <person name="Klopp C."/>
            <person name="Thompson A.W."/>
            <person name="Robinson-Rechavi M."/>
            <person name="Braasch I."/>
            <person name="Lecointre G."/>
            <person name="Bobe J."/>
            <person name="Postlethwait J.H."/>
            <person name="Berthelot C."/>
            <person name="Roest Crollius H."/>
            <person name="Guiguen Y."/>
        </authorList>
    </citation>
    <scope>NUCLEOTIDE SEQUENCE</scope>
    <source>
        <strain evidence="1">WJC10195</strain>
    </source>
</reference>
<dbReference type="PANTHER" id="PTHR21290">
    <property type="entry name" value="SPHINGOMYELIN SYNTHETASE"/>
    <property type="match status" value="1"/>
</dbReference>
<name>A0A9Q1IZL4_SYNKA</name>
<accession>A0A9Q1IZL4</accession>
<comment type="caution">
    <text evidence="1">The sequence shown here is derived from an EMBL/GenBank/DDBJ whole genome shotgun (WGS) entry which is preliminary data.</text>
</comment>
<dbReference type="GO" id="GO:0005789">
    <property type="term" value="C:endoplasmic reticulum membrane"/>
    <property type="evidence" value="ECO:0007669"/>
    <property type="project" value="TreeGrafter"/>
</dbReference>
<dbReference type="AlphaFoldDB" id="A0A9Q1IZL4"/>
<protein>
    <submittedName>
        <fullName evidence="1">Uncharacterized protein</fullName>
    </submittedName>
</protein>
<dbReference type="EMBL" id="JAINUF010000005">
    <property type="protein sequence ID" value="KAJ8361649.1"/>
    <property type="molecule type" value="Genomic_DNA"/>
</dbReference>
<dbReference type="Gene3D" id="2.10.70.10">
    <property type="entry name" value="Complement Module, domain 1"/>
    <property type="match status" value="1"/>
</dbReference>
<gene>
    <name evidence="1" type="ORF">SKAU_G00181740</name>
</gene>
<dbReference type="InterPro" id="IPR045221">
    <property type="entry name" value="Sphingomyelin_synth-like"/>
</dbReference>
<dbReference type="OrthoDB" id="422827at2759"/>
<dbReference type="Proteomes" id="UP001152622">
    <property type="component" value="Chromosome 5"/>
</dbReference>
<keyword evidence="2" id="KW-1185">Reference proteome</keyword>
<evidence type="ECO:0000313" key="2">
    <source>
        <dbReference type="Proteomes" id="UP001152622"/>
    </source>
</evidence>
<dbReference type="GO" id="GO:0005886">
    <property type="term" value="C:plasma membrane"/>
    <property type="evidence" value="ECO:0007669"/>
    <property type="project" value="TreeGrafter"/>
</dbReference>
<evidence type="ECO:0000313" key="1">
    <source>
        <dbReference type="EMBL" id="KAJ8361649.1"/>
    </source>
</evidence>
<organism evidence="1 2">
    <name type="scientific">Synaphobranchus kaupii</name>
    <name type="common">Kaup's arrowtooth eel</name>
    <dbReference type="NCBI Taxonomy" id="118154"/>
    <lineage>
        <taxon>Eukaryota</taxon>
        <taxon>Metazoa</taxon>
        <taxon>Chordata</taxon>
        <taxon>Craniata</taxon>
        <taxon>Vertebrata</taxon>
        <taxon>Euteleostomi</taxon>
        <taxon>Actinopterygii</taxon>
        <taxon>Neopterygii</taxon>
        <taxon>Teleostei</taxon>
        <taxon>Anguilliformes</taxon>
        <taxon>Synaphobranchidae</taxon>
        <taxon>Synaphobranchus</taxon>
    </lineage>
</organism>